<dbReference type="InterPro" id="IPR052999">
    <property type="entry name" value="PTS1_Protein"/>
</dbReference>
<gene>
    <name evidence="1" type="ORF">C6P46_001060</name>
</gene>
<dbReference type="PANTHER" id="PTHR28180">
    <property type="entry name" value="CONSERVED MITOCHONDRIAL PROTEIN-RELATED"/>
    <property type="match status" value="1"/>
</dbReference>
<dbReference type="AlphaFoldDB" id="A0A9P6VVP5"/>
<dbReference type="SUPFAM" id="SSF69118">
    <property type="entry name" value="AhpD-like"/>
    <property type="match status" value="1"/>
</dbReference>
<protein>
    <recommendedName>
        <fullName evidence="3">Carboxymuconolactone decarboxylase-like domain-containing protein</fullName>
    </recommendedName>
</protein>
<dbReference type="EMBL" id="PUHQ01000124">
    <property type="protein sequence ID" value="KAG0655300.1"/>
    <property type="molecule type" value="Genomic_DNA"/>
</dbReference>
<name>A0A9P6VVP5_RHOMI</name>
<proteinExistence type="predicted"/>
<sequence length="276" mass="30095">MSVLPVAGVRLFLRRLAQKDLGFAPSPSATLLPLLTAATLGKGCEWLQPCVEVGFELLPPNSASSAPRPALLAGDEPRSPRRFLVAQVKEAITKSAILIGVPRSIELAVKLGDFLDEEDLGKPFVRQTLEEEGASVADLGQNGLAGLRTVYKENLDDIFANFSKLGLEDIRFMSQYITYGTFLTPSGSDRGGHLDPLASDPRLLSIVTLSTLVPQRTEREILWHLRGAIRRGWTRAEVERLQSSIEKVAAACGVEDIGKGMPRVSDVEPQPEEKNR</sequence>
<evidence type="ECO:0008006" key="3">
    <source>
        <dbReference type="Google" id="ProtNLM"/>
    </source>
</evidence>
<evidence type="ECO:0000313" key="2">
    <source>
        <dbReference type="Proteomes" id="UP000777482"/>
    </source>
</evidence>
<organism evidence="1 2">
    <name type="scientific">Rhodotorula mucilaginosa</name>
    <name type="common">Yeast</name>
    <name type="synonym">Rhodotorula rubra</name>
    <dbReference type="NCBI Taxonomy" id="5537"/>
    <lineage>
        <taxon>Eukaryota</taxon>
        <taxon>Fungi</taxon>
        <taxon>Dikarya</taxon>
        <taxon>Basidiomycota</taxon>
        <taxon>Pucciniomycotina</taxon>
        <taxon>Microbotryomycetes</taxon>
        <taxon>Sporidiobolales</taxon>
        <taxon>Sporidiobolaceae</taxon>
        <taxon>Rhodotorula</taxon>
    </lineage>
</organism>
<evidence type="ECO:0000313" key="1">
    <source>
        <dbReference type="EMBL" id="KAG0655300.1"/>
    </source>
</evidence>
<dbReference type="InterPro" id="IPR029032">
    <property type="entry name" value="AhpD-like"/>
</dbReference>
<accession>A0A9P6VVP5</accession>
<reference evidence="1 2" key="1">
    <citation type="submission" date="2020-11" db="EMBL/GenBank/DDBJ databases">
        <title>Kefir isolates.</title>
        <authorList>
            <person name="Marcisauskas S."/>
            <person name="Kim Y."/>
            <person name="Blasche S."/>
        </authorList>
    </citation>
    <scope>NUCLEOTIDE SEQUENCE [LARGE SCALE GENOMIC DNA]</scope>
    <source>
        <strain evidence="1 2">KR</strain>
    </source>
</reference>
<keyword evidence="2" id="KW-1185">Reference proteome</keyword>
<dbReference type="Proteomes" id="UP000777482">
    <property type="component" value="Unassembled WGS sequence"/>
</dbReference>
<dbReference type="OrthoDB" id="5537330at2759"/>
<comment type="caution">
    <text evidence="1">The sequence shown here is derived from an EMBL/GenBank/DDBJ whole genome shotgun (WGS) entry which is preliminary data.</text>
</comment>
<dbReference type="PANTHER" id="PTHR28180:SF5">
    <property type="entry name" value="DNA POLYMERASE ALPHA SUBUNIT B"/>
    <property type="match status" value="1"/>
</dbReference>
<dbReference type="Gene3D" id="1.20.1290.10">
    <property type="entry name" value="AhpD-like"/>
    <property type="match status" value="1"/>
</dbReference>